<evidence type="ECO:0000256" key="3">
    <source>
        <dbReference type="ARBA" id="ARBA00004418"/>
    </source>
</evidence>
<accession>A0A1I5GXM4</accession>
<evidence type="ECO:0000256" key="5">
    <source>
        <dbReference type="ARBA" id="ARBA00022485"/>
    </source>
</evidence>
<dbReference type="GO" id="GO:0009061">
    <property type="term" value="P:anaerobic respiration"/>
    <property type="evidence" value="ECO:0007669"/>
    <property type="project" value="TreeGrafter"/>
</dbReference>
<keyword evidence="13" id="KW-0411">Iron-sulfur</keyword>
<dbReference type="InterPro" id="IPR027467">
    <property type="entry name" value="MopterinOxRdtase_cofactor_BS"/>
</dbReference>
<keyword evidence="10" id="KW-0712">Selenocysteine</keyword>
<dbReference type="CDD" id="cd02792">
    <property type="entry name" value="MopB_CT_Formate-Dh-Na-like"/>
    <property type="match status" value="1"/>
</dbReference>
<dbReference type="SMART" id="SM00926">
    <property type="entry name" value="Molybdop_Fe4S4"/>
    <property type="match status" value="1"/>
</dbReference>
<sequence>MTNLLTLVNLQANRAAILQGFAMEPIKKNDKMQINRRSFFKICAGGLAGTSAALLGFAPTTALASVREFKLIRARETRNNCTYCSVGCGMLIYSLGDGAKNARASIYHIEGDPDHPVSRGSLCPKGAGVLDFIHSEQRLKYPEYRAPGSSKWQRISWDEAFERIARLMKQDRDANFQATNAAGVTVNRWPTTAMLCSSAASNETGLLDQKFARALGILALENQARLCHGPTVAALAPSFGRGAMTNNWNDIKNANVVMIMGGNPAEAHPVGFKWVIEAKTHNNAQVIVVDPRFNRSAAVADLYAPLRAGSDVVFLMGVINYLLQHNQIQQEYVRAFTNAALIVSEGFSFSDGLFSGYDAETRQYDRQSWHYELDENGHARRDESFTHPRCVLNLLKTHASRYTPEMVTRLCGTSQDAFIAVCEQLASTSVPNRTTTILYALGWTHHTNGSQIIRTAAMIQLLLGNIGMPGGGINALRGHSNVQGYTDLGLLAQSLPGYLPLPSEKLTTLASYLQQATPVAALPDQVNYWQNTDKFFVSLMKSFYGDNATAENQWGYDWLPKWDKSYDCMAQAEMMEQGALNGCLIQGFNLLAAFPDKNKAVRALSRLKYMVVIDPLRTETASFWQHHDEFNDVDPSQIQTEVFRLPSSCFAEESGSVANSSRWLQWHWAAAEPPAEALHDGKILGNLFMRLRALYRLEGGATPEPLMAMRWDYRDPYNPEPEEVAQENNGQALVDIYDASGTLLLKKGQQLNGFSELRNDGTTASACWIYSGSWTPEGNQMARRDNADPSGLGAVSGWAWAWPANRRILYNRASADAQGKAWDPQRRLIEWDGTRWHGIDVPDYPVTLSPQQQAGPFIMQPDGLGHLFALDKMADGPFPEHYEPMESPLADNPLHPQQRHSPVVRLFSSDAAQLGEAADYPCVATTYSITELFRHWTKHALLNAIAQPEQFVEIGTELAEEKGIQAGDSVKVTSRRGYIKAKAVVTRRLPRLMIDGKPVDTVGIPCHWGFEGTTRKGFLANTLTPSVGDANSQTPEYKGFLVKVEKA</sequence>
<dbReference type="Gene3D" id="2.40.40.20">
    <property type="match status" value="1"/>
</dbReference>
<dbReference type="InterPro" id="IPR006311">
    <property type="entry name" value="TAT_signal"/>
</dbReference>
<dbReference type="Pfam" id="PF01568">
    <property type="entry name" value="Molydop_binding"/>
    <property type="match status" value="1"/>
</dbReference>
<keyword evidence="14" id="KW-0520">NAD</keyword>
<evidence type="ECO:0000313" key="18">
    <source>
        <dbReference type="Proteomes" id="UP000198968"/>
    </source>
</evidence>
<dbReference type="FunFam" id="3.40.228.10:FF:000006">
    <property type="entry name" value="Formate dehydrogenase, alpha subunit, selenocysteine-containing"/>
    <property type="match status" value="1"/>
</dbReference>
<keyword evidence="15" id="KW-0812">Transmembrane</keyword>
<evidence type="ECO:0000256" key="4">
    <source>
        <dbReference type="ARBA" id="ARBA00010312"/>
    </source>
</evidence>
<evidence type="ECO:0000256" key="1">
    <source>
        <dbReference type="ARBA" id="ARBA00001942"/>
    </source>
</evidence>
<dbReference type="GO" id="GO:0030151">
    <property type="term" value="F:molybdenum ion binding"/>
    <property type="evidence" value="ECO:0007669"/>
    <property type="project" value="TreeGrafter"/>
</dbReference>
<dbReference type="PROSITE" id="PS51318">
    <property type="entry name" value="TAT"/>
    <property type="match status" value="1"/>
</dbReference>
<dbReference type="InterPro" id="IPR009010">
    <property type="entry name" value="Asp_de-COase-like_dom_sf"/>
</dbReference>
<dbReference type="FunFam" id="3.30.200.210:FF:000003">
    <property type="entry name" value="Formate dehydrogenase-N subunit alpha"/>
    <property type="match status" value="1"/>
</dbReference>
<evidence type="ECO:0000256" key="14">
    <source>
        <dbReference type="ARBA" id="ARBA00023027"/>
    </source>
</evidence>
<comment type="subcellular location">
    <subcellularLocation>
        <location evidence="3">Periplasm</location>
    </subcellularLocation>
</comment>
<evidence type="ECO:0000259" key="16">
    <source>
        <dbReference type="PROSITE" id="PS51669"/>
    </source>
</evidence>
<keyword evidence="15" id="KW-0472">Membrane</keyword>
<dbReference type="GO" id="GO:0009326">
    <property type="term" value="C:formate dehydrogenase complex"/>
    <property type="evidence" value="ECO:0007669"/>
    <property type="project" value="UniProtKB-ARBA"/>
</dbReference>
<feature type="domain" description="4Fe-4S Mo/W bis-MGD-type" evidence="16">
    <location>
        <begin position="74"/>
        <end position="137"/>
    </location>
</feature>
<dbReference type="PANTHER" id="PTHR43598:SF1">
    <property type="entry name" value="FORMATE DEHYDROGENASE-O MAJOR SUBUNIT"/>
    <property type="match status" value="1"/>
</dbReference>
<dbReference type="GO" id="GO:0042597">
    <property type="term" value="C:periplasmic space"/>
    <property type="evidence" value="ECO:0007669"/>
    <property type="project" value="UniProtKB-SubCell"/>
</dbReference>
<evidence type="ECO:0000256" key="2">
    <source>
        <dbReference type="ARBA" id="ARBA00001966"/>
    </source>
</evidence>
<keyword evidence="7" id="KW-0479">Metal-binding</keyword>
<dbReference type="InterPro" id="IPR006963">
    <property type="entry name" value="Mopterin_OxRdtase_4Fe-4S_dom"/>
</dbReference>
<dbReference type="NCBIfam" id="TIGR01553">
    <property type="entry name" value="formate-DH-alph"/>
    <property type="match status" value="1"/>
</dbReference>
<dbReference type="FunFam" id="2.40.40.20:FF:000017">
    <property type="entry name" value="Formate dehydrogenase, alpha subunit"/>
    <property type="match status" value="1"/>
</dbReference>
<dbReference type="InterPro" id="IPR006656">
    <property type="entry name" value="Mopterin_OxRdtase"/>
</dbReference>
<keyword evidence="6" id="KW-0500">Molybdenum</keyword>
<keyword evidence="12" id="KW-0408">Iron</keyword>
<comment type="similarity">
    <text evidence="4">Belongs to the prokaryotic molybdopterin-containing oxidoreductase family.</text>
</comment>
<dbReference type="Gene3D" id="3.30.200.210">
    <property type="match status" value="1"/>
</dbReference>
<dbReference type="PANTHER" id="PTHR43598">
    <property type="entry name" value="TUNGSTEN-CONTAINING FORMYLMETHANOFURAN DEHYDROGENASE 2 SUBUNIT B"/>
    <property type="match status" value="1"/>
</dbReference>
<dbReference type="GO" id="GO:0036397">
    <property type="term" value="F:formate dehydrogenase (quinone) activity"/>
    <property type="evidence" value="ECO:0007669"/>
    <property type="project" value="UniProtKB-ARBA"/>
</dbReference>
<dbReference type="PROSITE" id="PS00551">
    <property type="entry name" value="MOLYBDOPTERIN_PROK_1"/>
    <property type="match status" value="1"/>
</dbReference>
<dbReference type="InterPro" id="IPR006443">
    <property type="entry name" value="Formate-DH-alph_fdnG"/>
</dbReference>
<evidence type="ECO:0000256" key="6">
    <source>
        <dbReference type="ARBA" id="ARBA00022505"/>
    </source>
</evidence>
<keyword evidence="15" id="KW-1133">Transmembrane helix</keyword>
<evidence type="ECO:0000313" key="17">
    <source>
        <dbReference type="EMBL" id="SFO40311.1"/>
    </source>
</evidence>
<gene>
    <name evidence="17" type="ORF">SAMN05428971_3871</name>
</gene>
<dbReference type="Pfam" id="PF00384">
    <property type="entry name" value="Molybdopterin"/>
    <property type="match status" value="1"/>
</dbReference>
<keyword evidence="9" id="KW-0574">Periplasm</keyword>
<dbReference type="GO" id="GO:0009055">
    <property type="term" value="F:electron transfer activity"/>
    <property type="evidence" value="ECO:0007669"/>
    <property type="project" value="InterPro"/>
</dbReference>
<dbReference type="GO" id="GO:0047111">
    <property type="term" value="F:formate dehydrogenase (cytochrome-c-553) activity"/>
    <property type="evidence" value="ECO:0007669"/>
    <property type="project" value="InterPro"/>
</dbReference>
<dbReference type="CDD" id="cd02752">
    <property type="entry name" value="MopB_Formate-Dh-Na-like"/>
    <property type="match status" value="1"/>
</dbReference>
<comment type="cofactor">
    <cofactor evidence="2">
        <name>[4Fe-4S] cluster</name>
        <dbReference type="ChEBI" id="CHEBI:49883"/>
    </cofactor>
</comment>
<dbReference type="EMBL" id="FOVG01000005">
    <property type="protein sequence ID" value="SFO40311.1"/>
    <property type="molecule type" value="Genomic_DNA"/>
</dbReference>
<dbReference type="GO" id="GO:0008863">
    <property type="term" value="F:formate dehydrogenase (NAD+) activity"/>
    <property type="evidence" value="ECO:0007669"/>
    <property type="project" value="InterPro"/>
</dbReference>
<organism evidence="17 18">
    <name type="scientific">Candidatus Pantoea varia</name>
    <dbReference type="NCBI Taxonomy" id="1881036"/>
    <lineage>
        <taxon>Bacteria</taxon>
        <taxon>Pseudomonadati</taxon>
        <taxon>Pseudomonadota</taxon>
        <taxon>Gammaproteobacteria</taxon>
        <taxon>Enterobacterales</taxon>
        <taxon>Erwiniaceae</taxon>
        <taxon>Pantoea</taxon>
    </lineage>
</organism>
<evidence type="ECO:0000256" key="15">
    <source>
        <dbReference type="SAM" id="Phobius"/>
    </source>
</evidence>
<keyword evidence="18" id="KW-1185">Reference proteome</keyword>
<name>A0A1I5GXM4_9GAMM</name>
<dbReference type="AlphaFoldDB" id="A0A1I5GXM4"/>
<reference evidence="18" key="1">
    <citation type="submission" date="2016-10" db="EMBL/GenBank/DDBJ databases">
        <authorList>
            <person name="Varghese N."/>
            <person name="Submissions S."/>
        </authorList>
    </citation>
    <scope>NUCLEOTIDE SEQUENCE [LARGE SCALE GENOMIC DNA]</scope>
    <source>
        <strain evidence="18">OV426</strain>
    </source>
</reference>
<dbReference type="SUPFAM" id="SSF53706">
    <property type="entry name" value="Formate dehydrogenase/DMSO reductase, domains 1-3"/>
    <property type="match status" value="1"/>
</dbReference>
<dbReference type="Pfam" id="PF04879">
    <property type="entry name" value="Molybdop_Fe4S4"/>
    <property type="match status" value="1"/>
</dbReference>
<evidence type="ECO:0000256" key="8">
    <source>
        <dbReference type="ARBA" id="ARBA00022729"/>
    </source>
</evidence>
<proteinExistence type="inferred from homology"/>
<evidence type="ECO:0000256" key="13">
    <source>
        <dbReference type="ARBA" id="ARBA00023014"/>
    </source>
</evidence>
<evidence type="ECO:0000256" key="11">
    <source>
        <dbReference type="ARBA" id="ARBA00023002"/>
    </source>
</evidence>
<dbReference type="GO" id="GO:0015944">
    <property type="term" value="P:formate oxidation"/>
    <property type="evidence" value="ECO:0007669"/>
    <property type="project" value="UniProtKB-ARBA"/>
</dbReference>
<dbReference type="Gene3D" id="3.40.50.740">
    <property type="match status" value="1"/>
</dbReference>
<feature type="transmembrane region" description="Helical" evidence="15">
    <location>
        <begin position="38"/>
        <end position="58"/>
    </location>
</feature>
<evidence type="ECO:0000256" key="7">
    <source>
        <dbReference type="ARBA" id="ARBA00022723"/>
    </source>
</evidence>
<dbReference type="FunFam" id="3.40.50.740:FF:000007">
    <property type="entry name" value="Formate dehydrogenase, alpha subunit, selenocysteine-containing"/>
    <property type="match status" value="1"/>
</dbReference>
<dbReference type="GO" id="GO:0043546">
    <property type="term" value="F:molybdopterin cofactor binding"/>
    <property type="evidence" value="ECO:0007669"/>
    <property type="project" value="InterPro"/>
</dbReference>
<keyword evidence="11" id="KW-0560">Oxidoreductase</keyword>
<dbReference type="GO" id="GO:0051539">
    <property type="term" value="F:4 iron, 4 sulfur cluster binding"/>
    <property type="evidence" value="ECO:0007669"/>
    <property type="project" value="UniProtKB-KW"/>
</dbReference>
<protein>
    <submittedName>
        <fullName evidence="17">Formate dehydrogenase (Quinone-dependent) catalytic subunit</fullName>
    </submittedName>
</protein>
<evidence type="ECO:0000256" key="10">
    <source>
        <dbReference type="ARBA" id="ARBA00022933"/>
    </source>
</evidence>
<dbReference type="Proteomes" id="UP000198968">
    <property type="component" value="Unassembled WGS sequence"/>
</dbReference>
<evidence type="ECO:0000256" key="9">
    <source>
        <dbReference type="ARBA" id="ARBA00022764"/>
    </source>
</evidence>
<keyword evidence="5" id="KW-0004">4Fe-4S</keyword>
<keyword evidence="8" id="KW-0732">Signal</keyword>
<comment type="cofactor">
    <cofactor evidence="1">
        <name>Mo-bis(molybdopterin guanine dinucleotide)</name>
        <dbReference type="ChEBI" id="CHEBI:60539"/>
    </cofactor>
</comment>
<dbReference type="Gene3D" id="3.40.228.10">
    <property type="entry name" value="Dimethylsulfoxide Reductase, domain 2"/>
    <property type="match status" value="2"/>
</dbReference>
<dbReference type="FunFam" id="3.40.228.10:FF:000009">
    <property type="entry name" value="Formate dehydrogenase, alpha subunit, selenocysteine-containing"/>
    <property type="match status" value="1"/>
</dbReference>
<dbReference type="InterPro" id="IPR006657">
    <property type="entry name" value="MoPterin_dinucl-bd_dom"/>
</dbReference>
<dbReference type="PROSITE" id="PS51669">
    <property type="entry name" value="4FE4S_MOW_BIS_MGD"/>
    <property type="match status" value="1"/>
</dbReference>
<dbReference type="SUPFAM" id="SSF50692">
    <property type="entry name" value="ADC-like"/>
    <property type="match status" value="1"/>
</dbReference>
<evidence type="ECO:0000256" key="12">
    <source>
        <dbReference type="ARBA" id="ARBA00023004"/>
    </source>
</evidence>